<evidence type="ECO:0000313" key="2">
    <source>
        <dbReference type="EMBL" id="SHE33194.1"/>
    </source>
</evidence>
<dbReference type="Pfam" id="PF00271">
    <property type="entry name" value="Helicase_C"/>
    <property type="match status" value="1"/>
</dbReference>
<dbReference type="GO" id="GO:0016787">
    <property type="term" value="F:hydrolase activity"/>
    <property type="evidence" value="ECO:0007669"/>
    <property type="project" value="InterPro"/>
</dbReference>
<evidence type="ECO:0000313" key="3">
    <source>
        <dbReference type="Proteomes" id="UP000184035"/>
    </source>
</evidence>
<dbReference type="InterPro" id="IPR027417">
    <property type="entry name" value="P-loop_NTPase"/>
</dbReference>
<proteinExistence type="predicted"/>
<dbReference type="SUPFAM" id="SSF52540">
    <property type="entry name" value="P-loop containing nucleoside triphosphate hydrolases"/>
    <property type="match status" value="3"/>
</dbReference>
<evidence type="ECO:0000259" key="1">
    <source>
        <dbReference type="PROSITE" id="PS51194"/>
    </source>
</evidence>
<sequence length="998" mass="116846">MKAKDFQEATAQRIFEVFKKEDQNRVLLADEVGLGKTIIAKTVIDKLAHWHKYDLNDDFFKVVYICSNANIAKQNCRKLGISKKNCIEVSQGRLSMQHIKIYMEEKEEHDYMQLIPLTPITSFATSKSPGNASERALMYALLRRMDFFKDINGFKEFMSNNTKAFYDWAMEYYEEQVIKCDNICGHRYISEMIEALNKKISPEFINKIRKRSNLAKFYKIYKNTDILTELRTIFAKISLDKLQPDLVIMDEFQNFRQLLNAESETGMIVDKFLKHDNTKVLLLSATPYKPYSTIEEINENNDEEHYVEFMQVMDFLFTDKVRRNEFRELWRSYSNKLVEFKDKDYKALRLCKDEAEEAMYKGVCRTERFNVNKNGMIDDSQVMGIEIKLGDILSYVKIQSLLKDIGASSIPIDYVKSCPYLLSFMNEYKQKREIVNYFNRNNDYRLLNKRKDLFLNRNEIQNYKEVPMNNARLEYLKEMLFKNRRKCFEKLLWIPASKPYYITNSIFDKNANESKILVFSSWEMVPRMIAGMISYEAERLTVGKLYNREKEKLGKGYFTEEAKRKFLRPRLIEERTKTLTLASKVLADMFNPLEYIGKNIEDIRLKIEKKVNEKLNEIKTEYGIGESQRGDVSWYTDAPLLWEGEKLDKHHGDIPKDAAKIITNMIIGSPAVCGMRLFNDKDMAEKLGELFISLFNKPESIAAIDLFYGKRSETTYYKNVLAYLVDGNIQAVLDEYAHTLGVKGEDLLDQISEGMNLKTSTSEIDTYDSFIGKRKKSGLRAHFAVGYYNSKSDDDNIQRTENIRTAFNSPFRPFVLATTSIGQEGLDFHLNCRKIIHWNLPSNPIDLEQREGRINRFKCLAIRQNIAKNYGGIKFKKDIWEEMFNEASKKEKGNNSDLVPYWSLPNTNNDTIKIERIVPMYPMSKDQVKYNRLIRVLSLYRLTLGEPRQEELLNALGSSFEKMENIEDLFINLSPFKRRQKKVENEVLIEVSSRKSDL</sequence>
<organism evidence="2 3">
    <name type="scientific">Clostridium fallax</name>
    <dbReference type="NCBI Taxonomy" id="1533"/>
    <lineage>
        <taxon>Bacteria</taxon>
        <taxon>Bacillati</taxon>
        <taxon>Bacillota</taxon>
        <taxon>Clostridia</taxon>
        <taxon>Eubacteriales</taxon>
        <taxon>Clostridiaceae</taxon>
        <taxon>Clostridium</taxon>
    </lineage>
</organism>
<feature type="domain" description="Helicase C-terminal" evidence="1">
    <location>
        <begin position="743"/>
        <end position="899"/>
    </location>
</feature>
<accession>A0A1M4SLN9</accession>
<dbReference type="InterPro" id="IPR006935">
    <property type="entry name" value="Helicase/UvrB_N"/>
</dbReference>
<dbReference type="STRING" id="1533.SAMN05443638_10184"/>
<name>A0A1M4SLN9_9CLOT</name>
<dbReference type="RefSeq" id="WP_083573409.1">
    <property type="nucleotide sequence ID" value="NZ_FQVM01000001.1"/>
</dbReference>
<dbReference type="EMBL" id="FQVM01000001">
    <property type="protein sequence ID" value="SHE33194.1"/>
    <property type="molecule type" value="Genomic_DNA"/>
</dbReference>
<reference evidence="2 3" key="1">
    <citation type="submission" date="2016-11" db="EMBL/GenBank/DDBJ databases">
        <authorList>
            <person name="Jaros S."/>
            <person name="Januszkiewicz K."/>
            <person name="Wedrychowicz H."/>
        </authorList>
    </citation>
    <scope>NUCLEOTIDE SEQUENCE [LARGE SCALE GENOMIC DNA]</scope>
    <source>
        <strain evidence="2 3">DSM 2631</strain>
    </source>
</reference>
<dbReference type="OrthoDB" id="9814088at2"/>
<protein>
    <submittedName>
        <fullName evidence="2">Type III restriction enzyme, res subunit</fullName>
    </submittedName>
</protein>
<dbReference type="InterPro" id="IPR001650">
    <property type="entry name" value="Helicase_C-like"/>
</dbReference>
<dbReference type="Proteomes" id="UP000184035">
    <property type="component" value="Unassembled WGS sequence"/>
</dbReference>
<keyword evidence="3" id="KW-1185">Reference proteome</keyword>
<dbReference type="PROSITE" id="PS51194">
    <property type="entry name" value="HELICASE_CTER"/>
    <property type="match status" value="1"/>
</dbReference>
<dbReference type="Pfam" id="PF04851">
    <property type="entry name" value="ResIII"/>
    <property type="match status" value="1"/>
</dbReference>
<dbReference type="AlphaFoldDB" id="A0A1M4SLN9"/>
<dbReference type="Gene3D" id="3.40.50.300">
    <property type="entry name" value="P-loop containing nucleotide triphosphate hydrolases"/>
    <property type="match status" value="2"/>
</dbReference>
<dbReference type="GO" id="GO:0003677">
    <property type="term" value="F:DNA binding"/>
    <property type="evidence" value="ECO:0007669"/>
    <property type="project" value="InterPro"/>
</dbReference>
<dbReference type="GO" id="GO:0005524">
    <property type="term" value="F:ATP binding"/>
    <property type="evidence" value="ECO:0007669"/>
    <property type="project" value="InterPro"/>
</dbReference>
<gene>
    <name evidence="2" type="ORF">SAMN05443638_10184</name>
</gene>